<dbReference type="Proteomes" id="UP000652761">
    <property type="component" value="Unassembled WGS sequence"/>
</dbReference>
<name>A0A843XVL1_COLES</name>
<keyword evidence="2" id="KW-1185">Reference proteome</keyword>
<evidence type="ECO:0000313" key="2">
    <source>
        <dbReference type="Proteomes" id="UP000652761"/>
    </source>
</evidence>
<dbReference type="EMBL" id="NMUH01015147">
    <property type="protein sequence ID" value="MQM23132.1"/>
    <property type="molecule type" value="Genomic_DNA"/>
</dbReference>
<protein>
    <submittedName>
        <fullName evidence="1">Uncharacterized protein</fullName>
    </submittedName>
</protein>
<dbReference type="AlphaFoldDB" id="A0A843XVL1"/>
<proteinExistence type="predicted"/>
<accession>A0A843XVL1</accession>
<sequence>MRIFIRPGVGTTREAPIPNRYFDPVSKWSHSEISGAAPKFLPGSAVADCRCHRIRTPLRSNGNNFSLGDKMSFRGQKTFFSHSEIAILADDLPYSKVFWQ</sequence>
<evidence type="ECO:0000313" key="1">
    <source>
        <dbReference type="EMBL" id="MQM23132.1"/>
    </source>
</evidence>
<reference evidence="1" key="1">
    <citation type="submission" date="2017-07" db="EMBL/GenBank/DDBJ databases">
        <title>Taro Niue Genome Assembly and Annotation.</title>
        <authorList>
            <person name="Atibalentja N."/>
            <person name="Keating K."/>
            <person name="Fields C.J."/>
        </authorList>
    </citation>
    <scope>NUCLEOTIDE SEQUENCE</scope>
    <source>
        <strain evidence="1">Niue_2</strain>
        <tissue evidence="1">Leaf</tissue>
    </source>
</reference>
<gene>
    <name evidence="1" type="ORF">Taro_056194</name>
</gene>
<organism evidence="1 2">
    <name type="scientific">Colocasia esculenta</name>
    <name type="common">Wild taro</name>
    <name type="synonym">Arum esculentum</name>
    <dbReference type="NCBI Taxonomy" id="4460"/>
    <lineage>
        <taxon>Eukaryota</taxon>
        <taxon>Viridiplantae</taxon>
        <taxon>Streptophyta</taxon>
        <taxon>Embryophyta</taxon>
        <taxon>Tracheophyta</taxon>
        <taxon>Spermatophyta</taxon>
        <taxon>Magnoliopsida</taxon>
        <taxon>Liliopsida</taxon>
        <taxon>Araceae</taxon>
        <taxon>Aroideae</taxon>
        <taxon>Colocasieae</taxon>
        <taxon>Colocasia</taxon>
    </lineage>
</organism>
<comment type="caution">
    <text evidence="1">The sequence shown here is derived from an EMBL/GenBank/DDBJ whole genome shotgun (WGS) entry which is preliminary data.</text>
</comment>